<evidence type="ECO:0000313" key="2">
    <source>
        <dbReference type="EMBL" id="KAF9505522.1"/>
    </source>
</evidence>
<feature type="domain" description="Protein kinase" evidence="1">
    <location>
        <begin position="1"/>
        <end position="102"/>
    </location>
</feature>
<protein>
    <recommendedName>
        <fullName evidence="1">Protein kinase domain-containing protein</fullName>
    </recommendedName>
</protein>
<dbReference type="InterPro" id="IPR011009">
    <property type="entry name" value="Kinase-like_dom_sf"/>
</dbReference>
<dbReference type="Proteomes" id="UP000886523">
    <property type="component" value="Unassembled WGS sequence"/>
</dbReference>
<name>A0A9P6DL37_9AGAM</name>
<dbReference type="EMBL" id="MU129148">
    <property type="protein sequence ID" value="KAF9505522.1"/>
    <property type="molecule type" value="Genomic_DNA"/>
</dbReference>
<dbReference type="PROSITE" id="PS50011">
    <property type="entry name" value="PROTEIN_KINASE_DOM"/>
    <property type="match status" value="1"/>
</dbReference>
<dbReference type="GO" id="GO:0004672">
    <property type="term" value="F:protein kinase activity"/>
    <property type="evidence" value="ECO:0007669"/>
    <property type="project" value="InterPro"/>
</dbReference>
<gene>
    <name evidence="2" type="ORF">BS47DRAFT_1489802</name>
</gene>
<dbReference type="OrthoDB" id="346907at2759"/>
<organism evidence="2 3">
    <name type="scientific">Hydnum rufescens UP504</name>
    <dbReference type="NCBI Taxonomy" id="1448309"/>
    <lineage>
        <taxon>Eukaryota</taxon>
        <taxon>Fungi</taxon>
        <taxon>Dikarya</taxon>
        <taxon>Basidiomycota</taxon>
        <taxon>Agaricomycotina</taxon>
        <taxon>Agaricomycetes</taxon>
        <taxon>Cantharellales</taxon>
        <taxon>Hydnaceae</taxon>
        <taxon>Hydnum</taxon>
    </lineage>
</organism>
<comment type="caution">
    <text evidence="2">The sequence shown here is derived from an EMBL/GenBank/DDBJ whole genome shotgun (WGS) entry which is preliminary data.</text>
</comment>
<dbReference type="Gene3D" id="1.10.510.10">
    <property type="entry name" value="Transferase(Phosphotransferase) domain 1"/>
    <property type="match status" value="1"/>
</dbReference>
<keyword evidence="3" id="KW-1185">Reference proteome</keyword>
<dbReference type="GO" id="GO:0005524">
    <property type="term" value="F:ATP binding"/>
    <property type="evidence" value="ECO:0007669"/>
    <property type="project" value="InterPro"/>
</dbReference>
<dbReference type="AlphaFoldDB" id="A0A9P6DL37"/>
<sequence>MGPIASREHGEIVRSHNREIIRADIALGLQYLHEHRSQIIHGDLKGVCLNTRSAGALLMNLYSQRNVLIDGEGRASICDFGLSIILDQGPMGYMSSNFGGTL</sequence>
<evidence type="ECO:0000313" key="3">
    <source>
        <dbReference type="Proteomes" id="UP000886523"/>
    </source>
</evidence>
<dbReference type="InterPro" id="IPR000719">
    <property type="entry name" value="Prot_kinase_dom"/>
</dbReference>
<proteinExistence type="predicted"/>
<accession>A0A9P6DL37</accession>
<evidence type="ECO:0000259" key="1">
    <source>
        <dbReference type="PROSITE" id="PS50011"/>
    </source>
</evidence>
<dbReference type="SUPFAM" id="SSF56112">
    <property type="entry name" value="Protein kinase-like (PK-like)"/>
    <property type="match status" value="1"/>
</dbReference>
<reference evidence="2" key="1">
    <citation type="journal article" date="2020" name="Nat. Commun.">
        <title>Large-scale genome sequencing of mycorrhizal fungi provides insights into the early evolution of symbiotic traits.</title>
        <authorList>
            <person name="Miyauchi S."/>
            <person name="Kiss E."/>
            <person name="Kuo A."/>
            <person name="Drula E."/>
            <person name="Kohler A."/>
            <person name="Sanchez-Garcia M."/>
            <person name="Morin E."/>
            <person name="Andreopoulos B."/>
            <person name="Barry K.W."/>
            <person name="Bonito G."/>
            <person name="Buee M."/>
            <person name="Carver A."/>
            <person name="Chen C."/>
            <person name="Cichocki N."/>
            <person name="Clum A."/>
            <person name="Culley D."/>
            <person name="Crous P.W."/>
            <person name="Fauchery L."/>
            <person name="Girlanda M."/>
            <person name="Hayes R.D."/>
            <person name="Keri Z."/>
            <person name="LaButti K."/>
            <person name="Lipzen A."/>
            <person name="Lombard V."/>
            <person name="Magnuson J."/>
            <person name="Maillard F."/>
            <person name="Murat C."/>
            <person name="Nolan M."/>
            <person name="Ohm R.A."/>
            <person name="Pangilinan J."/>
            <person name="Pereira M.F."/>
            <person name="Perotto S."/>
            <person name="Peter M."/>
            <person name="Pfister S."/>
            <person name="Riley R."/>
            <person name="Sitrit Y."/>
            <person name="Stielow J.B."/>
            <person name="Szollosi G."/>
            <person name="Zifcakova L."/>
            <person name="Stursova M."/>
            <person name="Spatafora J.W."/>
            <person name="Tedersoo L."/>
            <person name="Vaario L.M."/>
            <person name="Yamada A."/>
            <person name="Yan M."/>
            <person name="Wang P."/>
            <person name="Xu J."/>
            <person name="Bruns T."/>
            <person name="Baldrian P."/>
            <person name="Vilgalys R."/>
            <person name="Dunand C."/>
            <person name="Henrissat B."/>
            <person name="Grigoriev I.V."/>
            <person name="Hibbett D."/>
            <person name="Nagy L.G."/>
            <person name="Martin F.M."/>
        </authorList>
    </citation>
    <scope>NUCLEOTIDE SEQUENCE</scope>
    <source>
        <strain evidence="2">UP504</strain>
    </source>
</reference>